<evidence type="ECO:0000313" key="1">
    <source>
        <dbReference type="Proteomes" id="UP000887576"/>
    </source>
</evidence>
<proteinExistence type="predicted"/>
<dbReference type="WBParaSite" id="JU765_v2.g386.t1">
    <property type="protein sequence ID" value="JU765_v2.g386.t1"/>
    <property type="gene ID" value="JU765_v2.g386"/>
</dbReference>
<dbReference type="Proteomes" id="UP000887576">
    <property type="component" value="Unplaced"/>
</dbReference>
<protein>
    <submittedName>
        <fullName evidence="2">Tr-type G domain-containing protein</fullName>
    </submittedName>
</protein>
<name>A0AC34R676_9BILA</name>
<accession>A0AC34R676</accession>
<sequence>MSRHRNFANYDYEEDLLSDEEADFYGKSCEDAPLTPGASQYLYNRNAPFPPARASNSVDDFIVEEEANEYGEDEELFQMNDVAPKPKFELGESSEMKKPPKPEEKPQDLPPPPVIPAVQQLRISEQTPVQQRTSKSPSRMTPNLSFQKLSAIEMAVASTPMFKRRERPKVGKDSVNLVIVGHVDAGKSTLMGHLLCQLGYVDVKTLNKYKQEASRLGKASFFYAWILDMTEEERNRGVTMDIARAYFETEKKRFNVLDAPGHKDFIPNMITGASQSDAALLVVNATPGEFETGFDRGGQTREHALLLRSLGVVHLIVAVNKLDTVEWSKNRFDEVEAILRTFLQKQAGFSKITFVPVSGLSGDNLTKKPKDGHLLTAWYNGPTLIEALESLPPPERTEDLPLRIVVNDVLKLTTNMISLSCKIEAGHVEAGDKVFLMPRADAATVKGVCVDDSSASGPPTTANASEVCFSGEQVLISLSGTFEADSIGPGVVICRGGPDCLVPCKKFDARVVVFDILMPIIKGTKAELFAHSMCVPCTISLLKYTLNRSNGEILKEKPRHLIKNSSAVIQITTESLANLEAYSKCKALGRITLRAAGQTIAAGIIDEVYP</sequence>
<organism evidence="1 2">
    <name type="scientific">Panagrolaimus sp. JU765</name>
    <dbReference type="NCBI Taxonomy" id="591449"/>
    <lineage>
        <taxon>Eukaryota</taxon>
        <taxon>Metazoa</taxon>
        <taxon>Ecdysozoa</taxon>
        <taxon>Nematoda</taxon>
        <taxon>Chromadorea</taxon>
        <taxon>Rhabditida</taxon>
        <taxon>Tylenchina</taxon>
        <taxon>Panagrolaimomorpha</taxon>
        <taxon>Panagrolaimoidea</taxon>
        <taxon>Panagrolaimidae</taxon>
        <taxon>Panagrolaimus</taxon>
    </lineage>
</organism>
<reference evidence="2" key="1">
    <citation type="submission" date="2022-11" db="UniProtKB">
        <authorList>
            <consortium name="WormBaseParasite"/>
        </authorList>
    </citation>
    <scope>IDENTIFICATION</scope>
</reference>
<evidence type="ECO:0000313" key="2">
    <source>
        <dbReference type="WBParaSite" id="JU765_v2.g386.t1"/>
    </source>
</evidence>